<dbReference type="Pfam" id="PF17293">
    <property type="entry name" value="Arm-DNA-bind_5"/>
    <property type="match status" value="1"/>
</dbReference>
<dbReference type="InterPro" id="IPR044068">
    <property type="entry name" value="CB"/>
</dbReference>
<accession>A0A5R8WW38</accession>
<evidence type="ECO:0000256" key="1">
    <source>
        <dbReference type="ARBA" id="ARBA00008857"/>
    </source>
</evidence>
<dbReference type="Gene3D" id="1.10.150.130">
    <property type="match status" value="1"/>
</dbReference>
<dbReference type="PANTHER" id="PTHR30349:SF64">
    <property type="entry name" value="PROPHAGE INTEGRASE INTD-RELATED"/>
    <property type="match status" value="1"/>
</dbReference>
<dbReference type="InterPro" id="IPR002104">
    <property type="entry name" value="Integrase_catalytic"/>
</dbReference>
<dbReference type="InterPro" id="IPR025269">
    <property type="entry name" value="SAM-like_dom"/>
</dbReference>
<keyword evidence="4" id="KW-0233">DNA recombination</keyword>
<evidence type="ECO:0000259" key="6">
    <source>
        <dbReference type="PROSITE" id="PS51898"/>
    </source>
</evidence>
<comment type="similarity">
    <text evidence="1">Belongs to the 'phage' integrase family.</text>
</comment>
<dbReference type="Pfam" id="PF00589">
    <property type="entry name" value="Phage_integrase"/>
    <property type="match status" value="1"/>
</dbReference>
<evidence type="ECO:0000313" key="9">
    <source>
        <dbReference type="Proteomes" id="UP000305517"/>
    </source>
</evidence>
<evidence type="ECO:0000256" key="4">
    <source>
        <dbReference type="ARBA" id="ARBA00023172"/>
    </source>
</evidence>
<evidence type="ECO:0000256" key="3">
    <source>
        <dbReference type="ARBA" id="ARBA00023125"/>
    </source>
</evidence>
<dbReference type="Pfam" id="PF13102">
    <property type="entry name" value="Phage_int_SAM_5"/>
    <property type="match status" value="1"/>
</dbReference>
<dbReference type="EMBL" id="VAJM01000002">
    <property type="protein sequence ID" value="TLM95534.1"/>
    <property type="molecule type" value="Genomic_DNA"/>
</dbReference>
<protein>
    <submittedName>
        <fullName evidence="8">Site-specific integrase</fullName>
    </submittedName>
</protein>
<comment type="caution">
    <text evidence="8">The sequence shown here is derived from an EMBL/GenBank/DDBJ whole genome shotgun (WGS) entry which is preliminary data.</text>
</comment>
<dbReference type="AlphaFoldDB" id="A0A5R8WW38"/>
<keyword evidence="3 5" id="KW-0238">DNA-binding</keyword>
<dbReference type="GO" id="GO:0015074">
    <property type="term" value="P:DNA integration"/>
    <property type="evidence" value="ECO:0007669"/>
    <property type="project" value="UniProtKB-KW"/>
</dbReference>
<dbReference type="Proteomes" id="UP000305517">
    <property type="component" value="Unassembled WGS sequence"/>
</dbReference>
<dbReference type="InterPro" id="IPR050090">
    <property type="entry name" value="Tyrosine_recombinase_XerCD"/>
</dbReference>
<keyword evidence="2" id="KW-0229">DNA integration</keyword>
<feature type="domain" description="Tyr recombinase" evidence="6">
    <location>
        <begin position="224"/>
        <end position="408"/>
    </location>
</feature>
<dbReference type="CDD" id="cd01185">
    <property type="entry name" value="INTN1_C_like"/>
    <property type="match status" value="1"/>
</dbReference>
<keyword evidence="9" id="KW-1185">Reference proteome</keyword>
<dbReference type="InterPro" id="IPR011010">
    <property type="entry name" value="DNA_brk_join_enz"/>
</dbReference>
<evidence type="ECO:0000256" key="2">
    <source>
        <dbReference type="ARBA" id="ARBA00022908"/>
    </source>
</evidence>
<dbReference type="PROSITE" id="PS51900">
    <property type="entry name" value="CB"/>
    <property type="match status" value="1"/>
</dbReference>
<feature type="domain" description="Core-binding (CB)" evidence="7">
    <location>
        <begin position="114"/>
        <end position="203"/>
    </location>
</feature>
<reference evidence="8 9" key="1">
    <citation type="submission" date="2019-05" db="EMBL/GenBank/DDBJ databases">
        <title>Hymenobacter edaphi sp. nov., isolated from abandoned arsenic-contaminated farmland soil.</title>
        <authorList>
            <person name="Nie L."/>
        </authorList>
    </citation>
    <scope>NUCLEOTIDE SEQUENCE [LARGE SCALE GENOMIC DNA]</scope>
    <source>
        <strain evidence="8 9">1-3-3-8</strain>
    </source>
</reference>
<dbReference type="InterPro" id="IPR013762">
    <property type="entry name" value="Integrase-like_cat_sf"/>
</dbReference>
<evidence type="ECO:0000313" key="8">
    <source>
        <dbReference type="EMBL" id="TLM95534.1"/>
    </source>
</evidence>
<dbReference type="Gene3D" id="1.10.443.10">
    <property type="entry name" value="Intergrase catalytic core"/>
    <property type="match status" value="1"/>
</dbReference>
<dbReference type="GO" id="GO:0003677">
    <property type="term" value="F:DNA binding"/>
    <property type="evidence" value="ECO:0007669"/>
    <property type="project" value="UniProtKB-UniRule"/>
</dbReference>
<evidence type="ECO:0000259" key="7">
    <source>
        <dbReference type="PROSITE" id="PS51900"/>
    </source>
</evidence>
<dbReference type="InterPro" id="IPR010998">
    <property type="entry name" value="Integrase_recombinase_N"/>
</dbReference>
<sequence length="412" mass="47196">MAATKLRLRNDRISFGKTTVYVQYVYKSKNYYFSTNEKIEPEQWLAARQKVAGNSTEVQDLNGRLLGRLATINRLLADAQRLQVEPTPAYLREQLTLLAQGDTPKKVAKTSLTTSSDDFLDLFEQYIQATQATKAHGTVKHYKTTLNHLKAFAAQKRRKLTLARIDAGFYHEFVTFLTKDKAMTNGTANNQLKRVKVVMGYAGEQGLTDNAAFRKFKPLRHTETDVVYLTKDELEHLASYDLTAEPRLARVRDLFVLACTTGLRHSDFSTVRPDQVKGDQLVVRTVKTRDWLYVDLNRYSRAILQRYPDGLPQLSQQKFNAYVKELGRHCGLDTPVQVVHYQGSQRVEQWLTKHELLSSHTGRRTFVTQSLERGMAPAVIMKFTGHKDLKTLMRYVKVADAEKRTQMEKAWG</sequence>
<dbReference type="SUPFAM" id="SSF56349">
    <property type="entry name" value="DNA breaking-rejoining enzymes"/>
    <property type="match status" value="1"/>
</dbReference>
<organism evidence="8 9">
    <name type="scientific">Hymenobacter jeollabukensis</name>
    <dbReference type="NCBI Taxonomy" id="2025313"/>
    <lineage>
        <taxon>Bacteria</taxon>
        <taxon>Pseudomonadati</taxon>
        <taxon>Bacteroidota</taxon>
        <taxon>Cytophagia</taxon>
        <taxon>Cytophagales</taxon>
        <taxon>Hymenobacteraceae</taxon>
        <taxon>Hymenobacter</taxon>
    </lineage>
</organism>
<name>A0A5R8WW38_9BACT</name>
<dbReference type="OrthoDB" id="1493636at2"/>
<dbReference type="PANTHER" id="PTHR30349">
    <property type="entry name" value="PHAGE INTEGRASE-RELATED"/>
    <property type="match status" value="1"/>
</dbReference>
<evidence type="ECO:0000256" key="5">
    <source>
        <dbReference type="PROSITE-ProRule" id="PRU01248"/>
    </source>
</evidence>
<proteinExistence type="inferred from homology"/>
<dbReference type="RefSeq" id="WP_138076052.1">
    <property type="nucleotide sequence ID" value="NZ_VAJM01000002.1"/>
</dbReference>
<dbReference type="GO" id="GO:0006310">
    <property type="term" value="P:DNA recombination"/>
    <property type="evidence" value="ECO:0007669"/>
    <property type="project" value="UniProtKB-KW"/>
</dbReference>
<gene>
    <name evidence="8" type="ORF">FDY95_07040</name>
</gene>
<dbReference type="InterPro" id="IPR035386">
    <property type="entry name" value="Arm-DNA-bind_5"/>
</dbReference>
<dbReference type="PROSITE" id="PS51898">
    <property type="entry name" value="TYR_RECOMBINASE"/>
    <property type="match status" value="1"/>
</dbReference>